<dbReference type="Proteomes" id="UP000298111">
    <property type="component" value="Unassembled WGS sequence"/>
</dbReference>
<evidence type="ECO:0000313" key="4">
    <source>
        <dbReference type="EMBL" id="TGG79644.1"/>
    </source>
</evidence>
<dbReference type="Gene3D" id="3.40.50.450">
    <property type="match status" value="1"/>
</dbReference>
<dbReference type="GeneID" id="75185760"/>
<dbReference type="GO" id="GO:0016799">
    <property type="term" value="F:hydrolase activity, hydrolyzing N-glycosyl compounds"/>
    <property type="evidence" value="ECO:0007669"/>
    <property type="project" value="TreeGrafter"/>
</dbReference>
<dbReference type="PANTHER" id="PTHR31223">
    <property type="entry name" value="LOG FAMILY PROTEIN YJL055W"/>
    <property type="match status" value="1"/>
</dbReference>
<evidence type="ECO:0000256" key="1">
    <source>
        <dbReference type="ARBA" id="ARBA00006763"/>
    </source>
</evidence>
<comment type="similarity">
    <text evidence="1 2">Belongs to the LOG family.</text>
</comment>
<keyword evidence="2" id="KW-0378">Hydrolase</keyword>
<protein>
    <recommendedName>
        <fullName evidence="2">Cytokinin riboside 5'-monophosphate phosphoribohydrolase</fullName>
        <ecNumber evidence="2">3.2.2.n1</ecNumber>
    </recommendedName>
</protein>
<sequence length="228" mass="24287">MPTPRDSRPSDAARTDGHTAEAPRESDKAPPETLRSVCVFCGASAGARKEHAEAAAELGSVCARRGIKVVYGAGGVGLMGALSDAALAAGGDVIGVIPRALMEREYGRRDLTELHVVDSMHQRKALMHQLSDAFIALPGGYGTLEELFEITAWAQLGLHRKPVVLLDGGGFFDPLARMLDHARDEGFITAEERLLVRHTGTVEDALRSASRKPPADATTSPVLTPDRT</sequence>
<dbReference type="PANTHER" id="PTHR31223:SF70">
    <property type="entry name" value="LOG FAMILY PROTEIN YJL055W"/>
    <property type="match status" value="1"/>
</dbReference>
<evidence type="ECO:0000256" key="3">
    <source>
        <dbReference type="SAM" id="MobiDB-lite"/>
    </source>
</evidence>
<comment type="catalytic activity">
    <reaction evidence="2">
        <text>N(6)-(dimethylallyl)adenosine 5'-phosphate + H2O = N(6)-dimethylallyladenine + D-ribose 5-phosphate</text>
        <dbReference type="Rhea" id="RHEA:48560"/>
        <dbReference type="ChEBI" id="CHEBI:15377"/>
        <dbReference type="ChEBI" id="CHEBI:17660"/>
        <dbReference type="ChEBI" id="CHEBI:57526"/>
        <dbReference type="ChEBI" id="CHEBI:78346"/>
        <dbReference type="EC" id="3.2.2.n1"/>
    </reaction>
</comment>
<dbReference type="NCBIfam" id="TIGR00730">
    <property type="entry name" value="Rossman fold protein, TIGR00730 family"/>
    <property type="match status" value="1"/>
</dbReference>
<dbReference type="AlphaFoldDB" id="A0A6C1BUW7"/>
<dbReference type="EMBL" id="RCIY01000076">
    <property type="protein sequence ID" value="TGG79644.1"/>
    <property type="molecule type" value="Genomic_DNA"/>
</dbReference>
<dbReference type="InterPro" id="IPR005269">
    <property type="entry name" value="LOG"/>
</dbReference>
<dbReference type="SUPFAM" id="SSF102405">
    <property type="entry name" value="MCP/YpsA-like"/>
    <property type="match status" value="1"/>
</dbReference>
<feature type="region of interest" description="Disordered" evidence="3">
    <location>
        <begin position="205"/>
        <end position="228"/>
    </location>
</feature>
<dbReference type="EC" id="3.2.2.n1" evidence="2"/>
<feature type="region of interest" description="Disordered" evidence="3">
    <location>
        <begin position="1"/>
        <end position="30"/>
    </location>
</feature>
<accession>A0A6C1BUW7</accession>
<keyword evidence="2" id="KW-0203">Cytokinin biosynthesis</keyword>
<organism evidence="4 5">
    <name type="scientific">Streptomyces albus</name>
    <dbReference type="NCBI Taxonomy" id="1888"/>
    <lineage>
        <taxon>Bacteria</taxon>
        <taxon>Bacillati</taxon>
        <taxon>Actinomycetota</taxon>
        <taxon>Actinomycetes</taxon>
        <taxon>Kitasatosporales</taxon>
        <taxon>Streptomycetaceae</taxon>
        <taxon>Streptomyces</taxon>
    </lineage>
</organism>
<comment type="catalytic activity">
    <reaction evidence="2">
        <text>9-ribosyl-trans-zeatin 5'-phosphate + H2O = trans-zeatin + D-ribose 5-phosphate</text>
        <dbReference type="Rhea" id="RHEA:48564"/>
        <dbReference type="ChEBI" id="CHEBI:15377"/>
        <dbReference type="ChEBI" id="CHEBI:16522"/>
        <dbReference type="ChEBI" id="CHEBI:78346"/>
        <dbReference type="ChEBI" id="CHEBI:87947"/>
        <dbReference type="EC" id="3.2.2.n1"/>
    </reaction>
</comment>
<name>A0A6C1BUW7_9ACTN</name>
<dbReference type="InterPro" id="IPR031100">
    <property type="entry name" value="LOG_fam"/>
</dbReference>
<comment type="caution">
    <text evidence="4">The sequence shown here is derived from an EMBL/GenBank/DDBJ whole genome shotgun (WGS) entry which is preliminary data.</text>
</comment>
<dbReference type="GO" id="GO:0009691">
    <property type="term" value="P:cytokinin biosynthetic process"/>
    <property type="evidence" value="ECO:0007669"/>
    <property type="project" value="UniProtKB-UniRule"/>
</dbReference>
<evidence type="ECO:0000313" key="5">
    <source>
        <dbReference type="Proteomes" id="UP000298111"/>
    </source>
</evidence>
<dbReference type="Pfam" id="PF03641">
    <property type="entry name" value="Lysine_decarbox"/>
    <property type="match status" value="1"/>
</dbReference>
<dbReference type="GO" id="GO:0005829">
    <property type="term" value="C:cytosol"/>
    <property type="evidence" value="ECO:0007669"/>
    <property type="project" value="TreeGrafter"/>
</dbReference>
<proteinExistence type="inferred from homology"/>
<reference evidence="4 5" key="1">
    <citation type="submission" date="2018-10" db="EMBL/GenBank/DDBJ databases">
        <title>Isolation of pseudouridimycin from Streptomyces albus DSM 40763.</title>
        <authorList>
            <person name="Rosenqvist P."/>
            <person name="Metsae-Ketelae M."/>
            <person name="Virta P."/>
        </authorList>
    </citation>
    <scope>NUCLEOTIDE SEQUENCE [LARGE SCALE GENOMIC DNA]</scope>
    <source>
        <strain evidence="4 5">DSM 40763</strain>
    </source>
</reference>
<evidence type="ECO:0000256" key="2">
    <source>
        <dbReference type="RuleBase" id="RU363015"/>
    </source>
</evidence>
<dbReference type="RefSeq" id="WP_016473092.1">
    <property type="nucleotide sequence ID" value="NZ_BBQG01000013.1"/>
</dbReference>
<gene>
    <name evidence="4" type="ORF">D8771_23170</name>
</gene>